<reference evidence="1 2" key="1">
    <citation type="submission" date="2017-01" db="EMBL/GenBank/DDBJ databases">
        <title>Novel large sulfur bacteria in the metagenomes of groundwater-fed chemosynthetic microbial mats in the Lake Huron basin.</title>
        <authorList>
            <person name="Sharrar A.M."/>
            <person name="Flood B.E."/>
            <person name="Bailey J.V."/>
            <person name="Jones D.S."/>
            <person name="Biddanda B."/>
            <person name="Ruberg S.A."/>
            <person name="Marcus D.N."/>
            <person name="Dick G.J."/>
        </authorList>
    </citation>
    <scope>NUCLEOTIDE SEQUENCE [LARGE SCALE GENOMIC DNA]</scope>
    <source>
        <strain evidence="1">A8</strain>
    </source>
</reference>
<organism evidence="1 2">
    <name type="scientific">Thiothrix lacustris</name>
    <dbReference type="NCBI Taxonomy" id="525917"/>
    <lineage>
        <taxon>Bacteria</taxon>
        <taxon>Pseudomonadati</taxon>
        <taxon>Pseudomonadota</taxon>
        <taxon>Gammaproteobacteria</taxon>
        <taxon>Thiotrichales</taxon>
        <taxon>Thiotrichaceae</taxon>
        <taxon>Thiothrix</taxon>
    </lineage>
</organism>
<dbReference type="EMBL" id="MTEJ01000003">
    <property type="protein sequence ID" value="OQX16645.1"/>
    <property type="molecule type" value="Genomic_DNA"/>
</dbReference>
<proteinExistence type="predicted"/>
<sequence>MSTAAVLRLSDVKLETVAALLANYGLLLERVADNAAIPGSYWHDDEAGIIGLTVFARQNTPLHSILHESCHIICMDETRRAALHTDAGGEYAEEDAVCYLQILLADHIPDVGRERMWQDMDAWGYTFRLGSAQRWFQEDAEDARAWLVHHGLLTPDGDFIFQLRR</sequence>
<dbReference type="Proteomes" id="UP000192491">
    <property type="component" value="Unassembled WGS sequence"/>
</dbReference>
<comment type="caution">
    <text evidence="1">The sequence shown here is derived from an EMBL/GenBank/DDBJ whole genome shotgun (WGS) entry which is preliminary data.</text>
</comment>
<evidence type="ECO:0000313" key="1">
    <source>
        <dbReference type="EMBL" id="OQX16645.1"/>
    </source>
</evidence>
<dbReference type="AlphaFoldDB" id="A0A1Y1QYG1"/>
<protein>
    <submittedName>
        <fullName evidence="1">Uncharacterized protein</fullName>
    </submittedName>
</protein>
<evidence type="ECO:0000313" key="2">
    <source>
        <dbReference type="Proteomes" id="UP000192491"/>
    </source>
</evidence>
<accession>A0A1Y1QYG1</accession>
<name>A0A1Y1QYG1_9GAMM</name>
<gene>
    <name evidence="1" type="ORF">BWK73_03460</name>
</gene>